<dbReference type="Proteomes" id="UP000663720">
    <property type="component" value="Chromosome"/>
</dbReference>
<evidence type="ECO:0000256" key="1">
    <source>
        <dbReference type="SAM" id="Phobius"/>
    </source>
</evidence>
<feature type="transmembrane region" description="Helical" evidence="1">
    <location>
        <begin position="12"/>
        <end position="30"/>
    </location>
</feature>
<gene>
    <name evidence="2" type="ORF">dnl_24840</name>
</gene>
<evidence type="ECO:0000313" key="2">
    <source>
        <dbReference type="EMBL" id="QTA80191.1"/>
    </source>
</evidence>
<sequence>MYEPVKQLIYDLLIFYIKTIAFYNICQYLSLSDILNFPDYKYFFLARIGNTFIITCLKKVMNL</sequence>
<dbReference type="KEGG" id="dli:dnl_24840"/>
<keyword evidence="1" id="KW-1133">Transmembrane helix</keyword>
<keyword evidence="1" id="KW-0472">Membrane</keyword>
<evidence type="ECO:0000313" key="3">
    <source>
        <dbReference type="Proteomes" id="UP000663720"/>
    </source>
</evidence>
<accession>A0A975B7D6</accession>
<proteinExistence type="predicted"/>
<dbReference type="EMBL" id="CP061799">
    <property type="protein sequence ID" value="QTA80191.1"/>
    <property type="molecule type" value="Genomic_DNA"/>
</dbReference>
<name>A0A975B7D6_9BACT</name>
<keyword evidence="3" id="KW-1185">Reference proteome</keyword>
<protein>
    <submittedName>
        <fullName evidence="2">Uncharacterized protein</fullName>
    </submittedName>
</protein>
<reference evidence="2" key="1">
    <citation type="journal article" date="2021" name="Microb. Physiol.">
        <title>Proteogenomic Insights into the Physiology of Marine, Sulfate-Reducing, Filamentous Desulfonema limicola and Desulfonema magnum.</title>
        <authorList>
            <person name="Schnaars V."/>
            <person name="Wohlbrand L."/>
            <person name="Scheve S."/>
            <person name="Hinrichs C."/>
            <person name="Reinhardt R."/>
            <person name="Rabus R."/>
        </authorList>
    </citation>
    <scope>NUCLEOTIDE SEQUENCE</scope>
    <source>
        <strain evidence="2">5ac10</strain>
    </source>
</reference>
<organism evidence="2 3">
    <name type="scientific">Desulfonema limicola</name>
    <dbReference type="NCBI Taxonomy" id="45656"/>
    <lineage>
        <taxon>Bacteria</taxon>
        <taxon>Pseudomonadati</taxon>
        <taxon>Thermodesulfobacteriota</taxon>
        <taxon>Desulfobacteria</taxon>
        <taxon>Desulfobacterales</taxon>
        <taxon>Desulfococcaceae</taxon>
        <taxon>Desulfonema</taxon>
    </lineage>
</organism>
<keyword evidence="1" id="KW-0812">Transmembrane</keyword>
<dbReference type="AlphaFoldDB" id="A0A975B7D6"/>